<dbReference type="Proteomes" id="UP000291343">
    <property type="component" value="Unassembled WGS sequence"/>
</dbReference>
<sequence>MATLNYASNIAGKIGISSVVQPQSPVKDRRFLLTCSKLDNSQLLTPSRRSQTGAVYVKAPPSSTSSSKQLPHSQGVSLLHVINTTSYKCRTSHFCQTLSTRGPAQRTMYKIFVLASALVAAANAGVIGAPAVVAPGAPLSYAAPAYAAPAYAAHAYAAPAYKKNPTFV</sequence>
<feature type="compositionally biased region" description="Polar residues" evidence="1">
    <location>
        <begin position="61"/>
        <end position="71"/>
    </location>
</feature>
<organism evidence="3 4">
    <name type="scientific">Laodelphax striatellus</name>
    <name type="common">Small brown planthopper</name>
    <name type="synonym">Delphax striatella</name>
    <dbReference type="NCBI Taxonomy" id="195883"/>
    <lineage>
        <taxon>Eukaryota</taxon>
        <taxon>Metazoa</taxon>
        <taxon>Ecdysozoa</taxon>
        <taxon>Arthropoda</taxon>
        <taxon>Hexapoda</taxon>
        <taxon>Insecta</taxon>
        <taxon>Pterygota</taxon>
        <taxon>Neoptera</taxon>
        <taxon>Paraneoptera</taxon>
        <taxon>Hemiptera</taxon>
        <taxon>Auchenorrhyncha</taxon>
        <taxon>Fulgoroidea</taxon>
        <taxon>Delphacidae</taxon>
        <taxon>Criomorphinae</taxon>
        <taxon>Laodelphax</taxon>
    </lineage>
</organism>
<feature type="region of interest" description="Disordered" evidence="1">
    <location>
        <begin position="49"/>
        <end position="71"/>
    </location>
</feature>
<keyword evidence="2" id="KW-1133">Transmembrane helix</keyword>
<feature type="transmembrane region" description="Helical" evidence="2">
    <location>
        <begin position="111"/>
        <end position="133"/>
    </location>
</feature>
<dbReference type="EMBL" id="QKKF02002773">
    <property type="protein sequence ID" value="RZF48164.1"/>
    <property type="molecule type" value="Genomic_DNA"/>
</dbReference>
<gene>
    <name evidence="3" type="ORF">LSTR_LSTR009853</name>
</gene>
<reference evidence="3 4" key="1">
    <citation type="journal article" date="2017" name="Gigascience">
        <title>Genome sequence of the small brown planthopper, Laodelphax striatellus.</title>
        <authorList>
            <person name="Zhu J."/>
            <person name="Jiang F."/>
            <person name="Wang X."/>
            <person name="Yang P."/>
            <person name="Bao Y."/>
            <person name="Zhao W."/>
            <person name="Wang W."/>
            <person name="Lu H."/>
            <person name="Wang Q."/>
            <person name="Cui N."/>
            <person name="Li J."/>
            <person name="Chen X."/>
            <person name="Luo L."/>
            <person name="Yu J."/>
            <person name="Kang L."/>
            <person name="Cui F."/>
        </authorList>
    </citation>
    <scope>NUCLEOTIDE SEQUENCE [LARGE SCALE GENOMIC DNA]</scope>
    <source>
        <strain evidence="3">Lst14</strain>
    </source>
</reference>
<proteinExistence type="predicted"/>
<evidence type="ECO:0000256" key="1">
    <source>
        <dbReference type="SAM" id="MobiDB-lite"/>
    </source>
</evidence>
<accession>A0A482XR60</accession>
<keyword evidence="2" id="KW-0812">Transmembrane</keyword>
<keyword evidence="2" id="KW-0472">Membrane</keyword>
<dbReference type="AlphaFoldDB" id="A0A482XR60"/>
<evidence type="ECO:0000313" key="4">
    <source>
        <dbReference type="Proteomes" id="UP000291343"/>
    </source>
</evidence>
<comment type="caution">
    <text evidence="3">The sequence shown here is derived from an EMBL/GenBank/DDBJ whole genome shotgun (WGS) entry which is preliminary data.</text>
</comment>
<evidence type="ECO:0000313" key="3">
    <source>
        <dbReference type="EMBL" id="RZF48164.1"/>
    </source>
</evidence>
<keyword evidence="4" id="KW-1185">Reference proteome</keyword>
<dbReference type="InParanoid" id="A0A482XR60"/>
<evidence type="ECO:0000256" key="2">
    <source>
        <dbReference type="SAM" id="Phobius"/>
    </source>
</evidence>
<protein>
    <submittedName>
        <fullName evidence="3">Uncharacterized protein</fullName>
    </submittedName>
</protein>
<name>A0A482XR60_LAOST</name>